<proteinExistence type="predicted"/>
<organism evidence="2 3">
    <name type="scientific">Rubroshorea leprosula</name>
    <dbReference type="NCBI Taxonomy" id="152421"/>
    <lineage>
        <taxon>Eukaryota</taxon>
        <taxon>Viridiplantae</taxon>
        <taxon>Streptophyta</taxon>
        <taxon>Embryophyta</taxon>
        <taxon>Tracheophyta</taxon>
        <taxon>Spermatophyta</taxon>
        <taxon>Magnoliopsida</taxon>
        <taxon>eudicotyledons</taxon>
        <taxon>Gunneridae</taxon>
        <taxon>Pentapetalae</taxon>
        <taxon>rosids</taxon>
        <taxon>malvids</taxon>
        <taxon>Malvales</taxon>
        <taxon>Dipterocarpaceae</taxon>
        <taxon>Rubroshorea</taxon>
    </lineage>
</organism>
<accession>A0AAV5JFY5</accession>
<dbReference type="AlphaFoldDB" id="A0AAV5JFY5"/>
<feature type="region of interest" description="Disordered" evidence="1">
    <location>
        <begin position="31"/>
        <end position="92"/>
    </location>
</feature>
<reference evidence="2 3" key="1">
    <citation type="journal article" date="2021" name="Commun. Biol.">
        <title>The genome of Shorea leprosula (Dipterocarpaceae) highlights the ecological relevance of drought in aseasonal tropical rainforests.</title>
        <authorList>
            <person name="Ng K.K.S."/>
            <person name="Kobayashi M.J."/>
            <person name="Fawcett J.A."/>
            <person name="Hatakeyama M."/>
            <person name="Paape T."/>
            <person name="Ng C.H."/>
            <person name="Ang C.C."/>
            <person name="Tnah L.H."/>
            <person name="Lee C.T."/>
            <person name="Nishiyama T."/>
            <person name="Sese J."/>
            <person name="O'Brien M.J."/>
            <person name="Copetti D."/>
            <person name="Mohd Noor M.I."/>
            <person name="Ong R.C."/>
            <person name="Putra M."/>
            <person name="Sireger I.Z."/>
            <person name="Indrioko S."/>
            <person name="Kosugi Y."/>
            <person name="Izuno A."/>
            <person name="Isagi Y."/>
            <person name="Lee S.L."/>
            <person name="Shimizu K.K."/>
        </authorList>
    </citation>
    <scope>NUCLEOTIDE SEQUENCE [LARGE SCALE GENOMIC DNA]</scope>
    <source>
        <strain evidence="2">214</strain>
    </source>
</reference>
<name>A0AAV5JFY5_9ROSI</name>
<gene>
    <name evidence="2" type="ORF">SLEP1_g21673</name>
</gene>
<sequence length="120" mass="12726">MHILHILDLLPWIKESISKLVLLPKIEVSETGNMNTHGTEGINEGGAIETRVDTVDYKSPPGKEDEEPRKEKVGVVHLTHERGKSATTAGGVLAGPADAAAKALKSAKDAISGSIHDSNK</sequence>
<feature type="compositionally biased region" description="Basic and acidic residues" evidence="1">
    <location>
        <begin position="50"/>
        <end position="84"/>
    </location>
</feature>
<evidence type="ECO:0000313" key="3">
    <source>
        <dbReference type="Proteomes" id="UP001054252"/>
    </source>
</evidence>
<comment type="caution">
    <text evidence="2">The sequence shown here is derived from an EMBL/GenBank/DDBJ whole genome shotgun (WGS) entry which is preliminary data.</text>
</comment>
<evidence type="ECO:0000256" key="1">
    <source>
        <dbReference type="SAM" id="MobiDB-lite"/>
    </source>
</evidence>
<dbReference type="Proteomes" id="UP001054252">
    <property type="component" value="Unassembled WGS sequence"/>
</dbReference>
<evidence type="ECO:0000313" key="2">
    <source>
        <dbReference type="EMBL" id="GKV10282.1"/>
    </source>
</evidence>
<dbReference type="EMBL" id="BPVZ01000032">
    <property type="protein sequence ID" value="GKV10282.1"/>
    <property type="molecule type" value="Genomic_DNA"/>
</dbReference>
<protein>
    <submittedName>
        <fullName evidence="2">Uncharacterized protein</fullName>
    </submittedName>
</protein>
<keyword evidence="3" id="KW-1185">Reference proteome</keyword>